<dbReference type="SUPFAM" id="SSF54593">
    <property type="entry name" value="Glyoxalase/Bleomycin resistance protein/Dihydroxybiphenyl dioxygenase"/>
    <property type="match status" value="1"/>
</dbReference>
<evidence type="ECO:0000259" key="1">
    <source>
        <dbReference type="PROSITE" id="PS51819"/>
    </source>
</evidence>
<dbReference type="PANTHER" id="PTHR36503">
    <property type="entry name" value="BLR2520 PROTEIN"/>
    <property type="match status" value="1"/>
</dbReference>
<dbReference type="PANTHER" id="PTHR36503:SF1">
    <property type="entry name" value="BLR2520 PROTEIN"/>
    <property type="match status" value="1"/>
</dbReference>
<dbReference type="Proteomes" id="UP000824005">
    <property type="component" value="Unassembled WGS sequence"/>
</dbReference>
<dbReference type="PROSITE" id="PS51819">
    <property type="entry name" value="VOC"/>
    <property type="match status" value="1"/>
</dbReference>
<proteinExistence type="predicted"/>
<reference evidence="2" key="1">
    <citation type="journal article" date="2021" name="PeerJ">
        <title>Extensive microbial diversity within the chicken gut microbiome revealed by metagenomics and culture.</title>
        <authorList>
            <person name="Gilroy R."/>
            <person name="Ravi A."/>
            <person name="Getino M."/>
            <person name="Pursley I."/>
            <person name="Horton D.L."/>
            <person name="Alikhan N.F."/>
            <person name="Baker D."/>
            <person name="Gharbi K."/>
            <person name="Hall N."/>
            <person name="Watson M."/>
            <person name="Adriaenssens E.M."/>
            <person name="Foster-Nyarko E."/>
            <person name="Jarju S."/>
            <person name="Secka A."/>
            <person name="Antonio M."/>
            <person name="Oren A."/>
            <person name="Chaudhuri R.R."/>
            <person name="La Ragione R."/>
            <person name="Hildebrand F."/>
            <person name="Pallen M.J."/>
        </authorList>
    </citation>
    <scope>NUCLEOTIDE SEQUENCE</scope>
    <source>
        <strain evidence="2">ChiGjej1B1-98</strain>
    </source>
</reference>
<evidence type="ECO:0000313" key="3">
    <source>
        <dbReference type="Proteomes" id="UP000824005"/>
    </source>
</evidence>
<dbReference type="EMBL" id="DXDC01000203">
    <property type="protein sequence ID" value="HIY65991.1"/>
    <property type="molecule type" value="Genomic_DNA"/>
</dbReference>
<dbReference type="InterPro" id="IPR029068">
    <property type="entry name" value="Glyas_Bleomycin-R_OHBP_Dase"/>
</dbReference>
<dbReference type="Gene3D" id="3.10.180.10">
    <property type="entry name" value="2,3-Dihydroxybiphenyl 1,2-Dioxygenase, domain 1"/>
    <property type="match status" value="1"/>
</dbReference>
<feature type="domain" description="VOC" evidence="1">
    <location>
        <begin position="1"/>
        <end position="114"/>
    </location>
</feature>
<reference evidence="2" key="2">
    <citation type="submission" date="2021-04" db="EMBL/GenBank/DDBJ databases">
        <authorList>
            <person name="Gilroy R."/>
        </authorList>
    </citation>
    <scope>NUCLEOTIDE SEQUENCE</scope>
    <source>
        <strain evidence="2">ChiGjej1B1-98</strain>
    </source>
</reference>
<comment type="caution">
    <text evidence="2">The sequence shown here is derived from an EMBL/GenBank/DDBJ whole genome shotgun (WGS) entry which is preliminary data.</text>
</comment>
<dbReference type="Pfam" id="PF00903">
    <property type="entry name" value="Glyoxalase"/>
    <property type="match status" value="1"/>
</dbReference>
<dbReference type="InterPro" id="IPR004360">
    <property type="entry name" value="Glyas_Fos-R_dOase_dom"/>
</dbReference>
<organism evidence="2 3">
    <name type="scientific">Candidatus Agrococcus pullicola</name>
    <dbReference type="NCBI Taxonomy" id="2838429"/>
    <lineage>
        <taxon>Bacteria</taxon>
        <taxon>Bacillati</taxon>
        <taxon>Actinomycetota</taxon>
        <taxon>Actinomycetes</taxon>
        <taxon>Micrococcales</taxon>
        <taxon>Microbacteriaceae</taxon>
        <taxon>Agrococcus</taxon>
    </lineage>
</organism>
<dbReference type="AlphaFoldDB" id="A0A9D1YV16"/>
<protein>
    <submittedName>
        <fullName evidence="2">VOC family protein</fullName>
    </submittedName>
</protein>
<sequence length="118" mass="12468">MNFYAEVFGLEPKGGPSDDGVPEPLQFDLGPGIRLMLIPTGGFGWVLEGRAVANPDVSECVMSLQLESKEEVDRLVDRVPAAGGEVDAAPAQQDWGYAALVSGPDGHAWQFVAEPVTG</sequence>
<accession>A0A9D1YV16</accession>
<evidence type="ECO:0000313" key="2">
    <source>
        <dbReference type="EMBL" id="HIY65991.1"/>
    </source>
</evidence>
<name>A0A9D1YV16_9MICO</name>
<gene>
    <name evidence="2" type="ORF">H9830_06910</name>
</gene>
<dbReference type="InterPro" id="IPR037523">
    <property type="entry name" value="VOC_core"/>
</dbReference>